<dbReference type="AlphaFoldDB" id="A0AAV8SPT1"/>
<protein>
    <recommendedName>
        <fullName evidence="9">AP2/ERF domain-containing protein</fullName>
    </recommendedName>
</protein>
<dbReference type="InterPro" id="IPR036955">
    <property type="entry name" value="AP2/ERF_dom_sf"/>
</dbReference>
<dbReference type="PRINTS" id="PR00367">
    <property type="entry name" value="ETHRSPELEMNT"/>
</dbReference>
<evidence type="ECO:0000256" key="2">
    <source>
        <dbReference type="ARBA" id="ARBA00023015"/>
    </source>
</evidence>
<dbReference type="SUPFAM" id="SSF54171">
    <property type="entry name" value="DNA-binding domain"/>
    <property type="match status" value="1"/>
</dbReference>
<dbReference type="EMBL" id="JAIWQS010000009">
    <property type="protein sequence ID" value="KAJ8754021.1"/>
    <property type="molecule type" value="Genomic_DNA"/>
</dbReference>
<evidence type="ECO:0000256" key="6">
    <source>
        <dbReference type="ARBA" id="ARBA00023242"/>
    </source>
</evidence>
<proteinExistence type="inferred from homology"/>
<sequence length="206" mass="23287">MERREENSSSSTSNGHQAPIYSQAGVNMSMQKRKAGRKKFKETRHPVYRGVRRRKEKWVCELRQPQNKSRMWVGTFSSPEIAARAYDVAALALRGDSAPLNFPGSVHLLPKARSASIRDIQSAAMEAADNIDDFKQSSSFGSKKNNPMSLVEESPRKVFLDEEELFNMPTLLDSMAEGLILTPLGMRKGFNWDQMEDSMDLTLWSV</sequence>
<evidence type="ECO:0000313" key="11">
    <source>
        <dbReference type="Proteomes" id="UP001159364"/>
    </source>
</evidence>
<keyword evidence="6" id="KW-0539">Nucleus</keyword>
<evidence type="ECO:0000256" key="1">
    <source>
        <dbReference type="ARBA" id="ARBA00004123"/>
    </source>
</evidence>
<dbReference type="SMART" id="SM00380">
    <property type="entry name" value="AP2"/>
    <property type="match status" value="1"/>
</dbReference>
<evidence type="ECO:0000256" key="8">
    <source>
        <dbReference type="SAM" id="MobiDB-lite"/>
    </source>
</evidence>
<feature type="region of interest" description="Disordered" evidence="8">
    <location>
        <begin position="1"/>
        <end position="44"/>
    </location>
</feature>
<comment type="subcellular location">
    <subcellularLocation>
        <location evidence="1">Nucleus</location>
    </subcellularLocation>
</comment>
<dbReference type="PROSITE" id="PS51032">
    <property type="entry name" value="AP2_ERF"/>
    <property type="match status" value="1"/>
</dbReference>
<dbReference type="Proteomes" id="UP001159364">
    <property type="component" value="Linkage Group LG09"/>
</dbReference>
<comment type="similarity">
    <text evidence="7">Belongs to the AP2/ERF transcription factor family. ERF subfamily.</text>
</comment>
<dbReference type="CDD" id="cd00018">
    <property type="entry name" value="AP2"/>
    <property type="match status" value="1"/>
</dbReference>
<dbReference type="InterPro" id="IPR045277">
    <property type="entry name" value="DRE1A-I"/>
</dbReference>
<evidence type="ECO:0000259" key="9">
    <source>
        <dbReference type="PROSITE" id="PS51032"/>
    </source>
</evidence>
<accession>A0AAV8SPT1</accession>
<dbReference type="GO" id="GO:0005634">
    <property type="term" value="C:nucleus"/>
    <property type="evidence" value="ECO:0007669"/>
    <property type="project" value="UniProtKB-SubCell"/>
</dbReference>
<keyword evidence="11" id="KW-1185">Reference proteome</keyword>
<dbReference type="InterPro" id="IPR001471">
    <property type="entry name" value="AP2/ERF_dom"/>
</dbReference>
<evidence type="ECO:0000256" key="4">
    <source>
        <dbReference type="ARBA" id="ARBA00023159"/>
    </source>
</evidence>
<keyword evidence="5" id="KW-0804">Transcription</keyword>
<dbReference type="PANTHER" id="PTHR31839">
    <property type="entry name" value="DEHYDRATION-RESPONSIVE ELEMENT-BINDING PROTEIN 1D"/>
    <property type="match status" value="1"/>
</dbReference>
<evidence type="ECO:0000256" key="7">
    <source>
        <dbReference type="ARBA" id="ARBA00024343"/>
    </source>
</evidence>
<evidence type="ECO:0000256" key="5">
    <source>
        <dbReference type="ARBA" id="ARBA00023163"/>
    </source>
</evidence>
<reference evidence="10 11" key="1">
    <citation type="submission" date="2021-09" db="EMBL/GenBank/DDBJ databases">
        <title>Genomic insights and catalytic innovation underlie evolution of tropane alkaloids biosynthesis.</title>
        <authorList>
            <person name="Wang Y.-J."/>
            <person name="Tian T."/>
            <person name="Huang J.-P."/>
            <person name="Huang S.-X."/>
        </authorList>
    </citation>
    <scope>NUCLEOTIDE SEQUENCE [LARGE SCALE GENOMIC DNA]</scope>
    <source>
        <strain evidence="10">KIB-2018</strain>
        <tissue evidence="10">Leaf</tissue>
    </source>
</reference>
<evidence type="ECO:0000313" key="10">
    <source>
        <dbReference type="EMBL" id="KAJ8754021.1"/>
    </source>
</evidence>
<dbReference type="Pfam" id="PF00847">
    <property type="entry name" value="AP2"/>
    <property type="match status" value="1"/>
</dbReference>
<name>A0AAV8SPT1_9ROSI</name>
<feature type="domain" description="AP2/ERF" evidence="9">
    <location>
        <begin position="47"/>
        <end position="103"/>
    </location>
</feature>
<evidence type="ECO:0000256" key="3">
    <source>
        <dbReference type="ARBA" id="ARBA00023125"/>
    </source>
</evidence>
<dbReference type="GO" id="GO:0003677">
    <property type="term" value="F:DNA binding"/>
    <property type="evidence" value="ECO:0007669"/>
    <property type="project" value="UniProtKB-KW"/>
</dbReference>
<keyword evidence="3" id="KW-0238">DNA-binding</keyword>
<keyword evidence="2" id="KW-0805">Transcription regulation</keyword>
<gene>
    <name evidence="10" type="ORF">K2173_001919</name>
</gene>
<dbReference type="GO" id="GO:0003700">
    <property type="term" value="F:DNA-binding transcription factor activity"/>
    <property type="evidence" value="ECO:0007669"/>
    <property type="project" value="InterPro"/>
</dbReference>
<dbReference type="InterPro" id="IPR016177">
    <property type="entry name" value="DNA-bd_dom_sf"/>
</dbReference>
<keyword evidence="4" id="KW-0010">Activator</keyword>
<feature type="compositionally biased region" description="Basic residues" evidence="8">
    <location>
        <begin position="31"/>
        <end position="44"/>
    </location>
</feature>
<dbReference type="PANTHER" id="PTHR31839:SF39">
    <property type="entry name" value="CBF3 PROTEIN"/>
    <property type="match status" value="1"/>
</dbReference>
<organism evidence="10 11">
    <name type="scientific">Erythroxylum novogranatense</name>
    <dbReference type="NCBI Taxonomy" id="1862640"/>
    <lineage>
        <taxon>Eukaryota</taxon>
        <taxon>Viridiplantae</taxon>
        <taxon>Streptophyta</taxon>
        <taxon>Embryophyta</taxon>
        <taxon>Tracheophyta</taxon>
        <taxon>Spermatophyta</taxon>
        <taxon>Magnoliopsida</taxon>
        <taxon>eudicotyledons</taxon>
        <taxon>Gunneridae</taxon>
        <taxon>Pentapetalae</taxon>
        <taxon>rosids</taxon>
        <taxon>fabids</taxon>
        <taxon>Malpighiales</taxon>
        <taxon>Erythroxylaceae</taxon>
        <taxon>Erythroxylum</taxon>
    </lineage>
</organism>
<dbReference type="Gene3D" id="3.30.730.10">
    <property type="entry name" value="AP2/ERF domain"/>
    <property type="match status" value="1"/>
</dbReference>
<comment type="caution">
    <text evidence="10">The sequence shown here is derived from an EMBL/GenBank/DDBJ whole genome shotgun (WGS) entry which is preliminary data.</text>
</comment>